<organism evidence="10 11">
    <name type="scientific">Citrifermentans bremense</name>
    <dbReference type="NCBI Taxonomy" id="60035"/>
    <lineage>
        <taxon>Bacteria</taxon>
        <taxon>Pseudomonadati</taxon>
        <taxon>Thermodesulfobacteriota</taxon>
        <taxon>Desulfuromonadia</taxon>
        <taxon>Geobacterales</taxon>
        <taxon>Geobacteraceae</taxon>
        <taxon>Citrifermentans</taxon>
    </lineage>
</organism>
<reference evidence="10 11" key="1">
    <citation type="submission" date="2020-06" db="EMBL/GenBank/DDBJ databases">
        <title>Interaction of electrochemicaly active bacteria, Geobacter bremensis R4 on different carbon anode.</title>
        <authorList>
            <person name="Meng L."/>
            <person name="Yoshida N."/>
        </authorList>
    </citation>
    <scope>NUCLEOTIDE SEQUENCE [LARGE SCALE GENOMIC DNA]</scope>
    <source>
        <strain evidence="10 11">R4</strain>
    </source>
</reference>
<keyword evidence="3 9" id="KW-1003">Cell membrane</keyword>
<keyword evidence="6 9" id="KW-1133">Transmembrane helix</keyword>
<dbReference type="InterPro" id="IPR003369">
    <property type="entry name" value="TatA/B/E"/>
</dbReference>
<evidence type="ECO:0000256" key="1">
    <source>
        <dbReference type="ARBA" id="ARBA00004162"/>
    </source>
</evidence>
<evidence type="ECO:0000313" key="11">
    <source>
        <dbReference type="Proteomes" id="UP000515472"/>
    </source>
</evidence>
<keyword evidence="5 9" id="KW-0653">Protein transport</keyword>
<protein>
    <recommendedName>
        <fullName evidence="9">Sec-independent protein translocase protein TatA</fullName>
    </recommendedName>
</protein>
<keyword evidence="4 9" id="KW-0812">Transmembrane</keyword>
<keyword evidence="7 9" id="KW-0811">Translocation</keyword>
<evidence type="ECO:0000256" key="8">
    <source>
        <dbReference type="ARBA" id="ARBA00023136"/>
    </source>
</evidence>
<dbReference type="HAMAP" id="MF_00236">
    <property type="entry name" value="TatA_E"/>
    <property type="match status" value="1"/>
</dbReference>
<evidence type="ECO:0000256" key="7">
    <source>
        <dbReference type="ARBA" id="ARBA00023010"/>
    </source>
</evidence>
<keyword evidence="11" id="KW-1185">Reference proteome</keyword>
<dbReference type="Proteomes" id="UP000515472">
    <property type="component" value="Chromosome"/>
</dbReference>
<dbReference type="PRINTS" id="PR01506">
    <property type="entry name" value="TATBPROTEIN"/>
</dbReference>
<comment type="subunit">
    <text evidence="9">Forms a complex with TatC.</text>
</comment>
<dbReference type="EMBL" id="AP023213">
    <property type="protein sequence ID" value="BCG48252.1"/>
    <property type="molecule type" value="Genomic_DNA"/>
</dbReference>
<dbReference type="GO" id="GO:0043953">
    <property type="term" value="P:protein transport by the Tat complex"/>
    <property type="evidence" value="ECO:0007669"/>
    <property type="project" value="UniProtKB-UniRule"/>
</dbReference>
<dbReference type="GO" id="GO:0033281">
    <property type="term" value="C:TAT protein transport complex"/>
    <property type="evidence" value="ECO:0007669"/>
    <property type="project" value="UniProtKB-UniRule"/>
</dbReference>
<evidence type="ECO:0000256" key="5">
    <source>
        <dbReference type="ARBA" id="ARBA00022927"/>
    </source>
</evidence>
<dbReference type="AlphaFoldDB" id="A0A6S6M1L2"/>
<dbReference type="RefSeq" id="WP_185243025.1">
    <property type="nucleotide sequence ID" value="NZ_AP023213.1"/>
</dbReference>
<dbReference type="GO" id="GO:0008320">
    <property type="term" value="F:protein transmembrane transporter activity"/>
    <property type="evidence" value="ECO:0007669"/>
    <property type="project" value="UniProtKB-UniRule"/>
</dbReference>
<keyword evidence="8 9" id="KW-0472">Membrane</keyword>
<accession>A0A6S6M1L2</accession>
<dbReference type="KEGG" id="gbn:GEOBRER4_30020"/>
<gene>
    <name evidence="9" type="primary">tatA</name>
    <name evidence="10" type="ORF">GEOBRER4_n3135</name>
</gene>
<evidence type="ECO:0000256" key="3">
    <source>
        <dbReference type="ARBA" id="ARBA00022475"/>
    </source>
</evidence>
<comment type="subcellular location">
    <subcellularLocation>
        <location evidence="1 9">Cell membrane</location>
        <topology evidence="1 9">Single-pass membrane protein</topology>
    </subcellularLocation>
</comment>
<dbReference type="Pfam" id="PF02416">
    <property type="entry name" value="TatA_B_E"/>
    <property type="match status" value="1"/>
</dbReference>
<dbReference type="PANTHER" id="PTHR42982">
    <property type="entry name" value="SEC-INDEPENDENT PROTEIN TRANSLOCASE PROTEIN TATA"/>
    <property type="match status" value="1"/>
</dbReference>
<comment type="similarity">
    <text evidence="9">Belongs to the TatA/E family.</text>
</comment>
<dbReference type="InterPro" id="IPR006312">
    <property type="entry name" value="TatA/E"/>
</dbReference>
<keyword evidence="2 9" id="KW-0813">Transport</keyword>
<dbReference type="PANTHER" id="PTHR42982:SF1">
    <property type="entry name" value="SEC-INDEPENDENT PROTEIN TRANSLOCASE PROTEIN TATA"/>
    <property type="match status" value="1"/>
</dbReference>
<evidence type="ECO:0000256" key="9">
    <source>
        <dbReference type="HAMAP-Rule" id="MF_00236"/>
    </source>
</evidence>
<proteinExistence type="inferred from homology"/>
<evidence type="ECO:0000256" key="4">
    <source>
        <dbReference type="ARBA" id="ARBA00022692"/>
    </source>
</evidence>
<name>A0A6S6M1L2_9BACT</name>
<evidence type="ECO:0000256" key="6">
    <source>
        <dbReference type="ARBA" id="ARBA00022989"/>
    </source>
</evidence>
<comment type="function">
    <text evidence="9">Part of the twin-arginine translocation (Tat) system that transports large folded proteins containing a characteristic twin-arginine motif in their signal peptide across membranes. TatA could form the protein-conducting channel of the Tat system.</text>
</comment>
<evidence type="ECO:0000256" key="2">
    <source>
        <dbReference type="ARBA" id="ARBA00022448"/>
    </source>
</evidence>
<dbReference type="Gene3D" id="1.20.5.3310">
    <property type="match status" value="1"/>
</dbReference>
<evidence type="ECO:0000313" key="10">
    <source>
        <dbReference type="EMBL" id="BCG48252.1"/>
    </source>
</evidence>
<sequence length="55" mass="5671">MFGFGVPELLIVLAILLVVVGPAKLPQLGGALGGALKSFRKGAQPEEPKEIDADV</sequence>